<dbReference type="SUPFAM" id="SSF48576">
    <property type="entry name" value="Terpenoid synthases"/>
    <property type="match status" value="1"/>
</dbReference>
<evidence type="ECO:0000313" key="1">
    <source>
        <dbReference type="EMBL" id="CAE7160781.1"/>
    </source>
</evidence>
<dbReference type="AlphaFoldDB" id="A0A8H3E726"/>
<comment type="caution">
    <text evidence="1">The sequence shown here is derived from an EMBL/GenBank/DDBJ whole genome shotgun (WGS) entry which is preliminary data.</text>
</comment>
<reference evidence="1" key="1">
    <citation type="submission" date="2021-01" db="EMBL/GenBank/DDBJ databases">
        <authorList>
            <person name="Kaushik A."/>
        </authorList>
    </citation>
    <scope>NUCLEOTIDE SEQUENCE</scope>
    <source>
        <strain evidence="1">AG5</strain>
    </source>
</reference>
<protein>
    <submittedName>
        <fullName evidence="1">Uncharacterized protein</fullName>
    </submittedName>
</protein>
<proteinExistence type="predicted"/>
<dbReference type="Gene3D" id="1.10.600.10">
    <property type="entry name" value="Farnesyl Diphosphate Synthase"/>
    <property type="match status" value="1"/>
</dbReference>
<dbReference type="Proteomes" id="UP000663827">
    <property type="component" value="Unassembled WGS sequence"/>
</dbReference>
<gene>
    <name evidence="1" type="ORF">RDB_LOCUS99053</name>
</gene>
<accession>A0A8H3E726</accession>
<dbReference type="InterPro" id="IPR008949">
    <property type="entry name" value="Isoprenoid_synthase_dom_sf"/>
</dbReference>
<name>A0A8H3E726_9AGAM</name>
<evidence type="ECO:0000313" key="2">
    <source>
        <dbReference type="Proteomes" id="UP000663827"/>
    </source>
</evidence>
<sequence length="107" mass="12202">MWHNQLGLQDALNRAGELIEQRVQDYLVAKAQVPSFGPRLDHEVSRYIQGIEYCIQACIDWSFMNTRYFGANAAKVKEDRVVELDPQMKFGGMAKVNHEMIKTATIG</sequence>
<dbReference type="EMBL" id="CAJNJQ010002084">
    <property type="protein sequence ID" value="CAE7160781.1"/>
    <property type="molecule type" value="Genomic_DNA"/>
</dbReference>
<organism evidence="1 2">
    <name type="scientific">Rhizoctonia solani</name>
    <dbReference type="NCBI Taxonomy" id="456999"/>
    <lineage>
        <taxon>Eukaryota</taxon>
        <taxon>Fungi</taxon>
        <taxon>Dikarya</taxon>
        <taxon>Basidiomycota</taxon>
        <taxon>Agaricomycotina</taxon>
        <taxon>Agaricomycetes</taxon>
        <taxon>Cantharellales</taxon>
        <taxon>Ceratobasidiaceae</taxon>
        <taxon>Rhizoctonia</taxon>
    </lineage>
</organism>